<comment type="caution">
    <text evidence="1">The sequence shown here is derived from an EMBL/GenBank/DDBJ whole genome shotgun (WGS) entry which is preliminary data.</text>
</comment>
<protein>
    <submittedName>
        <fullName evidence="1">Cupin domain-containing protein</fullName>
    </submittedName>
</protein>
<name>A0A848NTU8_9BURK</name>
<accession>A0A848NTU8</accession>
<feature type="non-terminal residue" evidence="1">
    <location>
        <position position="1"/>
    </location>
</feature>
<sequence>TSDEPARLLVIYTPPYEESPDRVIRDFPAPNAGA</sequence>
<gene>
    <name evidence="1" type="ORF">HGQ98_32405</name>
</gene>
<reference evidence="1 2" key="1">
    <citation type="submission" date="2020-04" db="EMBL/GenBank/DDBJ databases">
        <title>Achromobacter ruhlandii genome sequencing and assembly.</title>
        <authorList>
            <person name="Martins R.C.R."/>
            <person name="Perdigao-Neto L.V."/>
            <person name="Levin A.S.S."/>
            <person name="Costa S.F."/>
        </authorList>
    </citation>
    <scope>NUCLEOTIDE SEQUENCE [LARGE SCALE GENOMIC DNA]</scope>
    <source>
        <strain evidence="1 2">9035ralo</strain>
    </source>
</reference>
<dbReference type="AlphaFoldDB" id="A0A848NTU8"/>
<dbReference type="Proteomes" id="UP000542405">
    <property type="component" value="Unassembled WGS sequence"/>
</dbReference>
<dbReference type="EMBL" id="JABBZE010000978">
    <property type="protein sequence ID" value="NMU93893.1"/>
    <property type="molecule type" value="Genomic_DNA"/>
</dbReference>
<organism evidence="1 2">
    <name type="scientific">Achromobacter ruhlandii</name>
    <dbReference type="NCBI Taxonomy" id="72557"/>
    <lineage>
        <taxon>Bacteria</taxon>
        <taxon>Pseudomonadati</taxon>
        <taxon>Pseudomonadota</taxon>
        <taxon>Betaproteobacteria</taxon>
        <taxon>Burkholderiales</taxon>
        <taxon>Alcaligenaceae</taxon>
        <taxon>Achromobacter</taxon>
    </lineage>
</organism>
<proteinExistence type="predicted"/>
<evidence type="ECO:0000313" key="1">
    <source>
        <dbReference type="EMBL" id="NMU93893.1"/>
    </source>
</evidence>
<evidence type="ECO:0000313" key="2">
    <source>
        <dbReference type="Proteomes" id="UP000542405"/>
    </source>
</evidence>